<dbReference type="AlphaFoldDB" id="A0A510XAI7"/>
<name>A0A510XAI7_9GAMM</name>
<protein>
    <submittedName>
        <fullName evidence="1">Uncharacterized protein</fullName>
    </submittedName>
</protein>
<keyword evidence="2" id="KW-1185">Reference proteome</keyword>
<comment type="caution">
    <text evidence="1">The sequence shown here is derived from an EMBL/GenBank/DDBJ whole genome shotgun (WGS) entry which is preliminary data.</text>
</comment>
<gene>
    <name evidence="1" type="ORF">HPA02_27210</name>
</gene>
<dbReference type="RefSeq" id="WP_146803769.1">
    <property type="nucleotide sequence ID" value="NZ_BJUK01000036.1"/>
</dbReference>
<proteinExistence type="predicted"/>
<dbReference type="OrthoDB" id="9927028at2"/>
<accession>A0A510XAI7</accession>
<organism evidence="1 2">
    <name type="scientific">Bisbaumannia pacifica</name>
    <dbReference type="NCBI Taxonomy" id="77098"/>
    <lineage>
        <taxon>Bacteria</taxon>
        <taxon>Pseudomonadati</taxon>
        <taxon>Pseudomonadota</taxon>
        <taxon>Gammaproteobacteria</taxon>
        <taxon>Oceanospirillales</taxon>
        <taxon>Halomonadaceae</taxon>
        <taxon>Bisbaumannia</taxon>
    </lineage>
</organism>
<sequence>MAEIDRHSDTWRTIQAWIEAERADAVESLIADHHAEQQRGRIRQLERLRDLAAPDDAPHVVADTYL</sequence>
<evidence type="ECO:0000313" key="1">
    <source>
        <dbReference type="EMBL" id="GEK48438.1"/>
    </source>
</evidence>
<dbReference type="Proteomes" id="UP000321275">
    <property type="component" value="Unassembled WGS sequence"/>
</dbReference>
<reference evidence="1 2" key="1">
    <citation type="submission" date="2019-07" db="EMBL/GenBank/DDBJ databases">
        <title>Whole genome shotgun sequence of Halomonas pacifica NBRC 102220.</title>
        <authorList>
            <person name="Hosoyama A."/>
            <person name="Uohara A."/>
            <person name="Ohji S."/>
            <person name="Ichikawa N."/>
        </authorList>
    </citation>
    <scope>NUCLEOTIDE SEQUENCE [LARGE SCALE GENOMIC DNA]</scope>
    <source>
        <strain evidence="1 2">NBRC 102220</strain>
    </source>
</reference>
<dbReference type="EMBL" id="BJUK01000036">
    <property type="protein sequence ID" value="GEK48438.1"/>
    <property type="molecule type" value="Genomic_DNA"/>
</dbReference>
<evidence type="ECO:0000313" key="2">
    <source>
        <dbReference type="Proteomes" id="UP000321275"/>
    </source>
</evidence>